<evidence type="ECO:0000259" key="2">
    <source>
        <dbReference type="Pfam" id="PF13581"/>
    </source>
</evidence>
<dbReference type="Gene3D" id="3.30.565.10">
    <property type="entry name" value="Histidine kinase-like ATPase, C-terminal domain"/>
    <property type="match status" value="1"/>
</dbReference>
<keyword evidence="3" id="KW-0067">ATP-binding</keyword>
<protein>
    <submittedName>
        <fullName evidence="3">ATP-binding protein</fullName>
    </submittedName>
</protein>
<keyword evidence="1" id="KW-0723">Serine/threonine-protein kinase</keyword>
<reference evidence="4" key="1">
    <citation type="submission" date="2021-05" db="EMBL/GenBank/DDBJ databases">
        <title>Direct Submission.</title>
        <authorList>
            <person name="Li K."/>
            <person name="Gao J."/>
        </authorList>
    </citation>
    <scope>NUCLEOTIDE SEQUENCE [LARGE SCALE GENOMIC DNA]</scope>
    <source>
        <strain evidence="4">MG62</strain>
    </source>
</reference>
<dbReference type="InterPro" id="IPR003594">
    <property type="entry name" value="HATPase_dom"/>
</dbReference>
<organism evidence="3 4">
    <name type="scientific">Streptomyces koelreuteriae</name>
    <dbReference type="NCBI Taxonomy" id="2838015"/>
    <lineage>
        <taxon>Bacteria</taxon>
        <taxon>Bacillati</taxon>
        <taxon>Actinomycetota</taxon>
        <taxon>Actinomycetes</taxon>
        <taxon>Kitasatosporales</taxon>
        <taxon>Streptomycetaceae</taxon>
        <taxon>Streptomyces</taxon>
    </lineage>
</organism>
<accession>A0ABX8FWW7</accession>
<keyword evidence="1" id="KW-0418">Kinase</keyword>
<dbReference type="SUPFAM" id="SSF55874">
    <property type="entry name" value="ATPase domain of HSP90 chaperone/DNA topoisomerase II/histidine kinase"/>
    <property type="match status" value="1"/>
</dbReference>
<dbReference type="Pfam" id="PF13581">
    <property type="entry name" value="HATPase_c_2"/>
    <property type="match status" value="1"/>
</dbReference>
<keyword evidence="3" id="KW-0547">Nucleotide-binding</keyword>
<gene>
    <name evidence="3" type="ORF">KJK29_25015</name>
</gene>
<evidence type="ECO:0000256" key="1">
    <source>
        <dbReference type="ARBA" id="ARBA00022527"/>
    </source>
</evidence>
<dbReference type="EMBL" id="CP075896">
    <property type="protein sequence ID" value="QWB25561.1"/>
    <property type="molecule type" value="Genomic_DNA"/>
</dbReference>
<dbReference type="Proteomes" id="UP000679629">
    <property type="component" value="Chromosome"/>
</dbReference>
<dbReference type="PANTHER" id="PTHR35526">
    <property type="entry name" value="ANTI-SIGMA-F FACTOR RSBW-RELATED"/>
    <property type="match status" value="1"/>
</dbReference>
<dbReference type="GO" id="GO:0005524">
    <property type="term" value="F:ATP binding"/>
    <property type="evidence" value="ECO:0007669"/>
    <property type="project" value="UniProtKB-KW"/>
</dbReference>
<evidence type="ECO:0000313" key="3">
    <source>
        <dbReference type="EMBL" id="QWB25561.1"/>
    </source>
</evidence>
<keyword evidence="4" id="KW-1185">Reference proteome</keyword>
<name>A0ABX8FWW7_9ACTN</name>
<dbReference type="InterPro" id="IPR036890">
    <property type="entry name" value="HATPase_C_sf"/>
</dbReference>
<dbReference type="RefSeq" id="WP_215121370.1">
    <property type="nucleotide sequence ID" value="NZ_CBDRKV010000001.1"/>
</dbReference>
<dbReference type="PANTHER" id="PTHR35526:SF3">
    <property type="entry name" value="ANTI-SIGMA-F FACTOR RSBW"/>
    <property type="match status" value="1"/>
</dbReference>
<sequence>MPHPHTPALLTHDWSMGYPMTLRSVRLARLHTRRRLTMWNWAGDLDDAVLVTSELVANAVLHGRVVGHELWLRQAVLEDGRLSIEVSDPVRAFPEVREGAGGETGRGLVVVSGIAEELDWFLREEVGKTVRARLAAGG</sequence>
<dbReference type="CDD" id="cd16936">
    <property type="entry name" value="HATPase_RsbW-like"/>
    <property type="match status" value="1"/>
</dbReference>
<dbReference type="InterPro" id="IPR050267">
    <property type="entry name" value="Anti-sigma-factor_SerPK"/>
</dbReference>
<feature type="domain" description="Histidine kinase/HSP90-like ATPase" evidence="2">
    <location>
        <begin position="21"/>
        <end position="133"/>
    </location>
</feature>
<keyword evidence="1" id="KW-0808">Transferase</keyword>
<proteinExistence type="predicted"/>
<evidence type="ECO:0000313" key="4">
    <source>
        <dbReference type="Proteomes" id="UP000679629"/>
    </source>
</evidence>